<reference evidence="2" key="2">
    <citation type="submission" date="2020-12" db="EMBL/GenBank/DDBJ databases">
        <title>New Spironucleus salmonicida genome in near-complete chromosomes.</title>
        <authorList>
            <person name="Xu F."/>
            <person name="Kurt Z."/>
            <person name="Jimenez-Gonzalez A."/>
            <person name="Astvaldsson A."/>
            <person name="Andersson J.O."/>
            <person name="Svard S.G."/>
        </authorList>
    </citation>
    <scope>NUCLEOTIDE SEQUENCE</scope>
    <source>
        <strain evidence="2">ATCC 50377</strain>
    </source>
</reference>
<dbReference type="EMBL" id="KI546040">
    <property type="protein sequence ID" value="EST47526.1"/>
    <property type="molecule type" value="Genomic_DNA"/>
</dbReference>
<dbReference type="OrthoDB" id="10248875at2759"/>
<dbReference type="EMBL" id="AUWU02000007">
    <property type="protein sequence ID" value="KAH0570728.1"/>
    <property type="molecule type" value="Genomic_DNA"/>
</dbReference>
<evidence type="ECO:0000313" key="3">
    <source>
        <dbReference type="EMBL" id="KAH0570734.1"/>
    </source>
</evidence>
<gene>
    <name evidence="1" type="ORF">SS50377_12510</name>
    <name evidence="2" type="ORF">SS50377_27014</name>
    <name evidence="3" type="ORF">SS50377_27021</name>
</gene>
<dbReference type="AlphaFoldDB" id="V6LUZ7"/>
<evidence type="ECO:0000313" key="2">
    <source>
        <dbReference type="EMBL" id="KAH0570728.1"/>
    </source>
</evidence>
<sequence length="125" mass="14101">MDTARKFVIVVANGTLFDASFTPCAAAFQTLRAVQDRCNKLLVVTKVDGAEQQEAVRQQMAALLPNVPAHHLLFCEQAKSIYSFVRQFDSLVDLVVDTFQESYDETAKFYPGKYHLVQQTLDRVL</sequence>
<organism evidence="1">
    <name type="scientific">Spironucleus salmonicida</name>
    <dbReference type="NCBI Taxonomy" id="348837"/>
    <lineage>
        <taxon>Eukaryota</taxon>
        <taxon>Metamonada</taxon>
        <taxon>Diplomonadida</taxon>
        <taxon>Hexamitidae</taxon>
        <taxon>Hexamitinae</taxon>
        <taxon>Spironucleus</taxon>
    </lineage>
</organism>
<dbReference type="Proteomes" id="UP000018208">
    <property type="component" value="Unassembled WGS sequence"/>
</dbReference>
<dbReference type="VEuPathDB" id="GiardiaDB:SS50377_27014"/>
<dbReference type="EMBL" id="AUWU02000007">
    <property type="protein sequence ID" value="KAH0570734.1"/>
    <property type="molecule type" value="Genomic_DNA"/>
</dbReference>
<keyword evidence="4" id="KW-1185">Reference proteome</keyword>
<protein>
    <submittedName>
        <fullName evidence="1">Uncharacterized protein</fullName>
    </submittedName>
</protein>
<name>V6LUZ7_9EUKA</name>
<reference evidence="1 2" key="1">
    <citation type="journal article" date="2014" name="PLoS Genet.">
        <title>The Genome of Spironucleus salmonicida Highlights a Fish Pathogen Adapted to Fluctuating Environments.</title>
        <authorList>
            <person name="Xu F."/>
            <person name="Jerlstrom-Hultqvist J."/>
            <person name="Einarsson E."/>
            <person name="Astvaldsson A."/>
            <person name="Svard S.G."/>
            <person name="Andersson J.O."/>
        </authorList>
    </citation>
    <scope>NUCLEOTIDE SEQUENCE</scope>
    <source>
        <strain evidence="2">ATCC 50377</strain>
    </source>
</reference>
<proteinExistence type="predicted"/>
<accession>V6LUZ7</accession>
<dbReference type="VEuPathDB" id="GiardiaDB:SS50377_27021"/>
<evidence type="ECO:0000313" key="4">
    <source>
        <dbReference type="Proteomes" id="UP000018208"/>
    </source>
</evidence>
<evidence type="ECO:0000313" key="1">
    <source>
        <dbReference type="EMBL" id="EST47526.1"/>
    </source>
</evidence>